<dbReference type="InterPro" id="IPR045135">
    <property type="entry name" value="Rpn7_N"/>
</dbReference>
<organism evidence="6 7">
    <name type="scientific">Ascodesmis nigricans</name>
    <dbReference type="NCBI Taxonomy" id="341454"/>
    <lineage>
        <taxon>Eukaryota</taxon>
        <taxon>Fungi</taxon>
        <taxon>Dikarya</taxon>
        <taxon>Ascomycota</taxon>
        <taxon>Pezizomycotina</taxon>
        <taxon>Pezizomycetes</taxon>
        <taxon>Pezizales</taxon>
        <taxon>Ascodesmidaceae</taxon>
        <taxon>Ascodesmis</taxon>
    </lineage>
</organism>
<dbReference type="InterPro" id="IPR036390">
    <property type="entry name" value="WH_DNA-bd_sf"/>
</dbReference>
<gene>
    <name evidence="6" type="ORF">EX30DRAFT_394261</name>
</gene>
<evidence type="ECO:0000259" key="5">
    <source>
        <dbReference type="PROSITE" id="PS50250"/>
    </source>
</evidence>
<dbReference type="SMART" id="SM00088">
    <property type="entry name" value="PINT"/>
    <property type="match status" value="1"/>
</dbReference>
<comment type="function">
    <text evidence="2">Component of the 19S cap proteasome complex which acts as a regulatory subunit of the 26S proteasome, involved in the ATP-dependent degradation of ubiquitinated proteins.</text>
</comment>
<dbReference type="InterPro" id="IPR019585">
    <property type="entry name" value="Rpn7/CSN1"/>
</dbReference>
<evidence type="ECO:0000256" key="4">
    <source>
        <dbReference type="SAM" id="Coils"/>
    </source>
</evidence>
<accession>A0A4S2N1X1</accession>
<evidence type="ECO:0000313" key="7">
    <source>
        <dbReference type="Proteomes" id="UP000298138"/>
    </source>
</evidence>
<proteinExistence type="predicted"/>
<keyword evidence="1" id="KW-0647">Proteasome</keyword>
<evidence type="ECO:0000256" key="3">
    <source>
        <dbReference type="ARBA" id="ARBA00093502"/>
    </source>
</evidence>
<dbReference type="GO" id="GO:0008541">
    <property type="term" value="C:proteasome regulatory particle, lid subcomplex"/>
    <property type="evidence" value="ECO:0007669"/>
    <property type="project" value="UniProtKB-ARBA"/>
</dbReference>
<dbReference type="GO" id="GO:0043161">
    <property type="term" value="P:proteasome-mediated ubiquitin-dependent protein catabolic process"/>
    <property type="evidence" value="ECO:0007669"/>
    <property type="project" value="TreeGrafter"/>
</dbReference>
<comment type="subunit">
    <text evidence="3">The 26S proteasome is composed of a core protease, known as the 20S proteasome, capped at one or both ends by the 19S regulatory complex (RC). The RC is composed of at least 18 different subunits in two subcomplexes, the base and the lid, which form the portions proximal and distal to the 20S proteolytic core, respectively. Component of the lid subcomplex of the 19S RC.</text>
</comment>
<dbReference type="EMBL" id="ML220114">
    <property type="protein sequence ID" value="TGZ83013.1"/>
    <property type="molecule type" value="Genomic_DNA"/>
</dbReference>
<dbReference type="Proteomes" id="UP000298138">
    <property type="component" value="Unassembled WGS sequence"/>
</dbReference>
<dbReference type="STRING" id="341454.A0A4S2N1X1"/>
<evidence type="ECO:0000256" key="2">
    <source>
        <dbReference type="ARBA" id="ARBA00093435"/>
    </source>
</evidence>
<sequence>MGSDPQYASFPNMLLAQHIFTLRQPNLTTYHPSAHRALLSSIEEHSQAPLYRYLAHPTDGIVPSTIQWDESKYNELKQKNTEELERYDKELEEAKETAGESEIVAAMGKKAEFWARVGDKDKALEAYEELLLKTASTGAKIDIVLAMIRLQMFFDDKHGVAKNIDRAQRLVESGGDWDRRNRLKSYNGLHLLTIRNFAEAAHPLLDALSTFTSTEICPYSHLVLYAVLAGTVSLNRVDFKKKVLDSAEVLGILGSKPIPAAGGSSDDLMDVADTEGYESLETLINSIYVCDYQNLFKALAEVETTFLSRDRLLAEHKTWFVREMRRRAYSQLLESYRVVSLQNMADSFGVSVDWLDRDLSKFIPSKQLNCTIDRVNGVIETNRPDDKNRQYAEVIKHGDQLLTKLQKYGQKVRLTGMERA</sequence>
<dbReference type="FunCoup" id="A0A4S2N1X1">
    <property type="interactions" value="1092"/>
</dbReference>
<dbReference type="InterPro" id="IPR000717">
    <property type="entry name" value="PCI_dom"/>
</dbReference>
<dbReference type="InParanoid" id="A0A4S2N1X1"/>
<feature type="domain" description="PCI" evidence="5">
    <location>
        <begin position="196"/>
        <end position="386"/>
    </location>
</feature>
<dbReference type="OrthoDB" id="1452at2759"/>
<name>A0A4S2N1X1_9PEZI</name>
<dbReference type="Pfam" id="PF21154">
    <property type="entry name" value="RPN7_PSMD6_C"/>
    <property type="match status" value="1"/>
</dbReference>
<reference evidence="6 7" key="1">
    <citation type="submission" date="2019-04" db="EMBL/GenBank/DDBJ databases">
        <title>Comparative genomics and transcriptomics to analyze fruiting body development in filamentous ascomycetes.</title>
        <authorList>
            <consortium name="DOE Joint Genome Institute"/>
            <person name="Lutkenhaus R."/>
            <person name="Traeger S."/>
            <person name="Breuer J."/>
            <person name="Kuo A."/>
            <person name="Lipzen A."/>
            <person name="Pangilinan J."/>
            <person name="Dilworth D."/>
            <person name="Sandor L."/>
            <person name="Poggeler S."/>
            <person name="Barry K."/>
            <person name="Grigoriev I.V."/>
            <person name="Nowrousian M."/>
        </authorList>
    </citation>
    <scope>NUCLEOTIDE SEQUENCE [LARGE SCALE GENOMIC DNA]</scope>
    <source>
        <strain evidence="6 7">CBS 389.68</strain>
    </source>
</reference>
<dbReference type="AlphaFoldDB" id="A0A4S2N1X1"/>
<dbReference type="InterPro" id="IPR049549">
    <property type="entry name" value="RPN7_PSMD6_C"/>
</dbReference>
<dbReference type="Gene3D" id="1.25.40.570">
    <property type="match status" value="1"/>
</dbReference>
<evidence type="ECO:0000313" key="6">
    <source>
        <dbReference type="EMBL" id="TGZ83013.1"/>
    </source>
</evidence>
<feature type="coiled-coil region" evidence="4">
    <location>
        <begin position="73"/>
        <end position="104"/>
    </location>
</feature>
<protein>
    <submittedName>
        <fullName evidence="6">PCI-domain-containing protein</fullName>
    </submittedName>
</protein>
<keyword evidence="7" id="KW-1185">Reference proteome</keyword>
<dbReference type="FunFam" id="1.25.40.570:FF:000005">
    <property type="entry name" value="26S proteasome regulatory subunit N7"/>
    <property type="match status" value="1"/>
</dbReference>
<dbReference type="PANTHER" id="PTHR14145">
    <property type="entry name" value="26S PROTESOME SUBUNIT 6"/>
    <property type="match status" value="1"/>
</dbReference>
<dbReference type="Pfam" id="PF01399">
    <property type="entry name" value="PCI"/>
    <property type="match status" value="1"/>
</dbReference>
<keyword evidence="4" id="KW-0175">Coiled coil</keyword>
<dbReference type="SUPFAM" id="SSF46785">
    <property type="entry name" value="Winged helix' DNA-binding domain"/>
    <property type="match status" value="1"/>
</dbReference>
<evidence type="ECO:0000256" key="1">
    <source>
        <dbReference type="ARBA" id="ARBA00022942"/>
    </source>
</evidence>
<dbReference type="Pfam" id="PF10602">
    <property type="entry name" value="RPN7"/>
    <property type="match status" value="1"/>
</dbReference>
<dbReference type="PROSITE" id="PS50250">
    <property type="entry name" value="PCI"/>
    <property type="match status" value="1"/>
</dbReference>
<dbReference type="PANTHER" id="PTHR14145:SF1">
    <property type="entry name" value="26S PROTEASOME NON-ATPASE REGULATORY SUBUNIT 6"/>
    <property type="match status" value="1"/>
</dbReference>